<feature type="region of interest" description="Disordered" evidence="1">
    <location>
        <begin position="139"/>
        <end position="161"/>
    </location>
</feature>
<feature type="compositionally biased region" description="Basic and acidic residues" evidence="1">
    <location>
        <begin position="140"/>
        <end position="161"/>
    </location>
</feature>
<dbReference type="InterPro" id="IPR007849">
    <property type="entry name" value="ATP10"/>
</dbReference>
<dbReference type="EMBL" id="JACHGW010000003">
    <property type="protein sequence ID" value="MBB6051319.1"/>
    <property type="molecule type" value="Genomic_DNA"/>
</dbReference>
<evidence type="ECO:0000313" key="3">
    <source>
        <dbReference type="Proteomes" id="UP000520814"/>
    </source>
</evidence>
<accession>A0A7W9W6D0</accession>
<evidence type="ECO:0000256" key="1">
    <source>
        <dbReference type="SAM" id="MobiDB-lite"/>
    </source>
</evidence>
<reference evidence="2 3" key="1">
    <citation type="submission" date="2020-08" db="EMBL/GenBank/DDBJ databases">
        <title>Genomic Encyclopedia of Type Strains, Phase IV (KMG-IV): sequencing the most valuable type-strain genomes for metagenomic binning, comparative biology and taxonomic classification.</title>
        <authorList>
            <person name="Goeker M."/>
        </authorList>
    </citation>
    <scope>NUCLEOTIDE SEQUENCE [LARGE SCALE GENOMIC DNA]</scope>
    <source>
        <strain evidence="2 3">DSM 23562</strain>
    </source>
</reference>
<dbReference type="PANTHER" id="PTHR28106:SF1">
    <property type="entry name" value="MITOCHONDRIAL ATPASE COMPLEX SUBUNIT ATP10"/>
    <property type="match status" value="1"/>
</dbReference>
<dbReference type="RefSeq" id="WP_184198043.1">
    <property type="nucleotide sequence ID" value="NZ_JACHGW010000003.1"/>
</dbReference>
<gene>
    <name evidence="2" type="ORF">HNQ39_003129</name>
</gene>
<protein>
    <submittedName>
        <fullName evidence="2">Uncharacterized protein</fullName>
    </submittedName>
</protein>
<dbReference type="Proteomes" id="UP000520814">
    <property type="component" value="Unassembled WGS sequence"/>
</dbReference>
<keyword evidence="3" id="KW-1185">Reference proteome</keyword>
<dbReference type="PANTHER" id="PTHR28106">
    <property type="entry name" value="MITOCHONDRIAL ATPASE COMPLEX SUBUNIT ATP10"/>
    <property type="match status" value="1"/>
</dbReference>
<sequence>MQTPTPLTFPTVQADNLEGKTLRFPQDFAGTHNLVFVAFQRNQQREVDTWVPLAKELMRKHPTLRTYEFPVIGKMIGMMRSFVNNGMRRGIPDPATRATTITIYSDKGAFMRPLGLKDQKKIYAFLVTPKGEILWQTEGPRTESGEKSLREFLDKASKPGG</sequence>
<dbReference type="AlphaFoldDB" id="A0A7W9W6D0"/>
<evidence type="ECO:0000313" key="2">
    <source>
        <dbReference type="EMBL" id="MBB6051319.1"/>
    </source>
</evidence>
<comment type="caution">
    <text evidence="2">The sequence shown here is derived from an EMBL/GenBank/DDBJ whole genome shotgun (WGS) entry which is preliminary data.</text>
</comment>
<organism evidence="2 3">
    <name type="scientific">Armatimonas rosea</name>
    <dbReference type="NCBI Taxonomy" id="685828"/>
    <lineage>
        <taxon>Bacteria</taxon>
        <taxon>Bacillati</taxon>
        <taxon>Armatimonadota</taxon>
        <taxon>Armatimonadia</taxon>
        <taxon>Armatimonadales</taxon>
        <taxon>Armatimonadaceae</taxon>
        <taxon>Armatimonas</taxon>
    </lineage>
</organism>
<name>A0A7W9W6D0_ARMRO</name>
<proteinExistence type="predicted"/>